<accession>A0A1G8NDQ9</accession>
<protein>
    <submittedName>
        <fullName evidence="1">Uncharacterized protein</fullName>
    </submittedName>
</protein>
<gene>
    <name evidence="1" type="ORF">SAMN04488026_100739</name>
</gene>
<evidence type="ECO:0000313" key="1">
    <source>
        <dbReference type="EMBL" id="SDI78399.1"/>
    </source>
</evidence>
<dbReference type="EMBL" id="FNEK01000007">
    <property type="protein sequence ID" value="SDI78399.1"/>
    <property type="molecule type" value="Genomic_DNA"/>
</dbReference>
<dbReference type="Proteomes" id="UP000199382">
    <property type="component" value="Unassembled WGS sequence"/>
</dbReference>
<dbReference type="AlphaFoldDB" id="A0A1G8NDQ9"/>
<proteinExistence type="predicted"/>
<reference evidence="1 2" key="1">
    <citation type="submission" date="2016-10" db="EMBL/GenBank/DDBJ databases">
        <authorList>
            <person name="de Groot N.N."/>
        </authorList>
    </citation>
    <scope>NUCLEOTIDE SEQUENCE [LARGE SCALE GENOMIC DNA]</scope>
    <source>
        <strain evidence="1 2">DSM 25294</strain>
    </source>
</reference>
<keyword evidence="2" id="KW-1185">Reference proteome</keyword>
<sequence length="79" mass="9233">MSSRNLSFAEHSLHFVRQLQQSHYVRDMAAAFSERLSQFFLGMSKALDQLAITQTLLDRVQIGSLHVLDYRDFQDFRVI</sequence>
<organism evidence="1 2">
    <name type="scientific">Aliiruegeria lutimaris</name>
    <dbReference type="NCBI Taxonomy" id="571298"/>
    <lineage>
        <taxon>Bacteria</taxon>
        <taxon>Pseudomonadati</taxon>
        <taxon>Pseudomonadota</taxon>
        <taxon>Alphaproteobacteria</taxon>
        <taxon>Rhodobacterales</taxon>
        <taxon>Roseobacteraceae</taxon>
        <taxon>Aliiruegeria</taxon>
    </lineage>
</organism>
<evidence type="ECO:0000313" key="2">
    <source>
        <dbReference type="Proteomes" id="UP000199382"/>
    </source>
</evidence>
<name>A0A1G8NDQ9_9RHOB</name>